<comment type="subcellular location">
    <subcellularLocation>
        <location evidence="1">Membrane</location>
        <topology evidence="1">Multi-pass membrane protein</topology>
    </subcellularLocation>
</comment>
<keyword evidence="7" id="KW-0645">Protease</keyword>
<evidence type="ECO:0000313" key="8">
    <source>
        <dbReference type="Proteomes" id="UP001146468"/>
    </source>
</evidence>
<dbReference type="GO" id="GO:0004252">
    <property type="term" value="F:serine-type endopeptidase activity"/>
    <property type="evidence" value="ECO:0007669"/>
    <property type="project" value="InterPro"/>
</dbReference>
<dbReference type="GO" id="GO:0016020">
    <property type="term" value="C:membrane"/>
    <property type="evidence" value="ECO:0007669"/>
    <property type="project" value="UniProtKB-SubCell"/>
</dbReference>
<feature type="transmembrane region" description="Helical" evidence="5">
    <location>
        <begin position="157"/>
        <end position="178"/>
    </location>
</feature>
<evidence type="ECO:0000256" key="1">
    <source>
        <dbReference type="ARBA" id="ARBA00004141"/>
    </source>
</evidence>
<accession>A0A9X3RL76</accession>
<protein>
    <submittedName>
        <fullName evidence="7">Rhomboid family intramembrane serine protease</fullName>
    </submittedName>
</protein>
<proteinExistence type="predicted"/>
<feature type="transmembrane region" description="Helical" evidence="5">
    <location>
        <begin position="12"/>
        <end position="35"/>
    </location>
</feature>
<evidence type="ECO:0000259" key="6">
    <source>
        <dbReference type="Pfam" id="PF01694"/>
    </source>
</evidence>
<dbReference type="AlphaFoldDB" id="A0A9X3RL76"/>
<keyword evidence="4 5" id="KW-0472">Membrane</keyword>
<evidence type="ECO:0000313" key="7">
    <source>
        <dbReference type="EMBL" id="MCZ9293523.1"/>
    </source>
</evidence>
<keyword evidence="7" id="KW-0378">Hydrolase</keyword>
<dbReference type="InterPro" id="IPR035952">
    <property type="entry name" value="Rhomboid-like_sf"/>
</dbReference>
<reference evidence="7" key="1">
    <citation type="submission" date="2022-02" db="EMBL/GenBank/DDBJ databases">
        <title>Corynebacterium sp. from urogenital microbiome.</title>
        <authorList>
            <person name="Cappelli E.A."/>
            <person name="Ribeiro T.G."/>
            <person name="Peixe L."/>
        </authorList>
    </citation>
    <scope>NUCLEOTIDE SEQUENCE</scope>
    <source>
        <strain evidence="7">C8Ua_172</strain>
    </source>
</reference>
<keyword evidence="2 5" id="KW-0812">Transmembrane</keyword>
<feature type="transmembrane region" description="Helical" evidence="5">
    <location>
        <begin position="106"/>
        <end position="126"/>
    </location>
</feature>
<feature type="transmembrane region" description="Helical" evidence="5">
    <location>
        <begin position="55"/>
        <end position="73"/>
    </location>
</feature>
<gene>
    <name evidence="7" type="ORF">L8U60_03350</name>
</gene>
<comment type="caution">
    <text evidence="7">The sequence shown here is derived from an EMBL/GenBank/DDBJ whole genome shotgun (WGS) entry which is preliminary data.</text>
</comment>
<dbReference type="Proteomes" id="UP001146468">
    <property type="component" value="Unassembled WGS sequence"/>
</dbReference>
<evidence type="ECO:0000256" key="5">
    <source>
        <dbReference type="SAM" id="Phobius"/>
    </source>
</evidence>
<evidence type="ECO:0000256" key="3">
    <source>
        <dbReference type="ARBA" id="ARBA00022989"/>
    </source>
</evidence>
<name>A0A9X3RL76_9CORY</name>
<feature type="domain" description="Peptidase S54 rhomboid" evidence="6">
    <location>
        <begin position="46"/>
        <end position="176"/>
    </location>
</feature>
<keyword evidence="8" id="KW-1185">Reference proteome</keyword>
<dbReference type="Gene3D" id="1.20.1540.10">
    <property type="entry name" value="Rhomboid-like"/>
    <property type="match status" value="1"/>
</dbReference>
<evidence type="ECO:0000256" key="4">
    <source>
        <dbReference type="ARBA" id="ARBA00023136"/>
    </source>
</evidence>
<dbReference type="Pfam" id="PF01694">
    <property type="entry name" value="Rhomboid"/>
    <property type="match status" value="1"/>
</dbReference>
<dbReference type="EMBL" id="JAKMUS010000003">
    <property type="protein sequence ID" value="MCZ9293523.1"/>
    <property type="molecule type" value="Genomic_DNA"/>
</dbReference>
<feature type="transmembrane region" description="Helical" evidence="5">
    <location>
        <begin position="80"/>
        <end position="100"/>
    </location>
</feature>
<sequence length="202" mass="21611">MRLGLTYAVGYVVLIWAVHIINVFLFGGTLTAFGIHPLDVSSLPYIFTSPILHVNFEHLMSNTVPGAIFAFLIGYSGSRVFWEVTAFVVALGGVGVWFFGGLGTNHIGASMLVYGWLGYLLVRGIFNRSASQIALGVVLGLFYSGLVWGVLPLTPGVSWQAHLFGALGGIAAGVIITSDDPPALAAKKQQKKALKQSSQRMQ</sequence>
<feature type="transmembrane region" description="Helical" evidence="5">
    <location>
        <begin position="133"/>
        <end position="151"/>
    </location>
</feature>
<keyword evidence="3 5" id="KW-1133">Transmembrane helix</keyword>
<dbReference type="GO" id="GO:0006508">
    <property type="term" value="P:proteolysis"/>
    <property type="evidence" value="ECO:0007669"/>
    <property type="project" value="UniProtKB-KW"/>
</dbReference>
<organism evidence="7 8">
    <name type="scientific">Corynebacterium meitnerae</name>
    <dbReference type="NCBI Taxonomy" id="2913498"/>
    <lineage>
        <taxon>Bacteria</taxon>
        <taxon>Bacillati</taxon>
        <taxon>Actinomycetota</taxon>
        <taxon>Actinomycetes</taxon>
        <taxon>Mycobacteriales</taxon>
        <taxon>Corynebacteriaceae</taxon>
        <taxon>Corynebacterium</taxon>
    </lineage>
</organism>
<dbReference type="SUPFAM" id="SSF144091">
    <property type="entry name" value="Rhomboid-like"/>
    <property type="match status" value="1"/>
</dbReference>
<evidence type="ECO:0000256" key="2">
    <source>
        <dbReference type="ARBA" id="ARBA00022692"/>
    </source>
</evidence>
<dbReference type="InterPro" id="IPR022764">
    <property type="entry name" value="Peptidase_S54_rhomboid_dom"/>
</dbReference>